<dbReference type="PANTHER" id="PTHR10233:SF14">
    <property type="entry name" value="TRANSLATION INITIATION FACTOR EIF-2B SUBUNIT DELTA"/>
    <property type="match status" value="1"/>
</dbReference>
<name>C1MSC6_MICPC</name>
<evidence type="ECO:0000256" key="9">
    <source>
        <dbReference type="RuleBase" id="RU003814"/>
    </source>
</evidence>
<feature type="region of interest" description="Disordered" evidence="10">
    <location>
        <begin position="263"/>
        <end position="295"/>
    </location>
</feature>
<dbReference type="Gene3D" id="3.40.50.10470">
    <property type="entry name" value="Translation initiation factor eif-2b, domain 2"/>
    <property type="match status" value="1"/>
</dbReference>
<dbReference type="GO" id="GO:0005829">
    <property type="term" value="C:cytosol"/>
    <property type="evidence" value="ECO:0007669"/>
    <property type="project" value="UniProtKB-SubCell"/>
</dbReference>
<keyword evidence="12" id="KW-1185">Reference proteome</keyword>
<evidence type="ECO:0000256" key="7">
    <source>
        <dbReference type="ARBA" id="ARBA00044356"/>
    </source>
</evidence>
<evidence type="ECO:0000256" key="2">
    <source>
        <dbReference type="ARBA" id="ARBA00007251"/>
    </source>
</evidence>
<feature type="compositionally biased region" description="Gly residues" evidence="10">
    <location>
        <begin position="268"/>
        <end position="288"/>
    </location>
</feature>
<dbReference type="Pfam" id="PF01008">
    <property type="entry name" value="IF-2B"/>
    <property type="match status" value="1"/>
</dbReference>
<dbReference type="KEGG" id="mpp:MICPUCDRAFT_16739"/>
<evidence type="ECO:0000256" key="10">
    <source>
        <dbReference type="SAM" id="MobiDB-lite"/>
    </source>
</evidence>
<keyword evidence="4" id="KW-0396">Initiation factor</keyword>
<comment type="subunit">
    <text evidence="8">Component of the translation initiation factor 2B (eIF2B) complex which is a heterodecamer of two sets of five different subunits: alpha, beta, gamma, delta and epsilon. Subunits alpha, beta and delta comprise a regulatory subcomplex and subunits epsilon and gamma comprise a catalytic subcomplex. Within the complex, the hexameric regulatory complex resides at the center, with the two heterodimeric catalytic subcomplexes bound on opposite sides.</text>
</comment>
<evidence type="ECO:0000256" key="5">
    <source>
        <dbReference type="ARBA" id="ARBA00022917"/>
    </source>
</evidence>
<dbReference type="InterPro" id="IPR037171">
    <property type="entry name" value="NagB/RpiA_transferase-like"/>
</dbReference>
<evidence type="ECO:0000313" key="12">
    <source>
        <dbReference type="Proteomes" id="UP000001876"/>
    </source>
</evidence>
<sequence>HPAVARLAERYADGSIRGGRARCIALLHTLKIVIADFQTPSDAKYAHALTTCVNAVVQHIQSARAMAVSMGNASLKTHLARMAEAPTPPSDEESRKKTLGHLEYFEREKLIQAGKFIAEHGAGEIADGDVIVTHGASHHVVEILLAAFDAGKTFRVVVVDSRPKLEGRETLKRLLGRGIPCAYTTLAGLGYVLRKGGATKTLVGAAAVLANGAVVSRVGTAVVAAASTHRGVPVLVAAETCKFHERVQVDAIASNELGNPAEIVDVGSGSGGSGGNGGGGGGGRGGGSPDSPLRGWEDAERLSVLNLLYDVTPAECVKNIVCESGLVAPADVPSFLR</sequence>
<comment type="subcellular location">
    <subcellularLocation>
        <location evidence="1">Cytoplasm</location>
        <location evidence="1">Cytosol</location>
    </subcellularLocation>
</comment>
<dbReference type="eggNOG" id="KOG1467">
    <property type="taxonomic scope" value="Eukaryota"/>
</dbReference>
<dbReference type="SUPFAM" id="SSF100950">
    <property type="entry name" value="NagB/RpiA/CoA transferase-like"/>
    <property type="match status" value="1"/>
</dbReference>
<dbReference type="PANTHER" id="PTHR10233">
    <property type="entry name" value="TRANSLATION INITIATION FACTOR EIF-2B"/>
    <property type="match status" value="1"/>
</dbReference>
<evidence type="ECO:0000256" key="8">
    <source>
        <dbReference type="ARBA" id="ARBA00046432"/>
    </source>
</evidence>
<accession>C1MSC6</accession>
<evidence type="ECO:0000256" key="4">
    <source>
        <dbReference type="ARBA" id="ARBA00022540"/>
    </source>
</evidence>
<dbReference type="GeneID" id="9684096"/>
<evidence type="ECO:0000256" key="1">
    <source>
        <dbReference type="ARBA" id="ARBA00004514"/>
    </source>
</evidence>
<evidence type="ECO:0000313" key="11">
    <source>
        <dbReference type="EMBL" id="EEH57112.1"/>
    </source>
</evidence>
<feature type="non-terminal residue" evidence="11">
    <location>
        <position position="1"/>
    </location>
</feature>
<organism evidence="12">
    <name type="scientific">Micromonas pusilla (strain CCMP1545)</name>
    <name type="common">Picoplanktonic green alga</name>
    <dbReference type="NCBI Taxonomy" id="564608"/>
    <lineage>
        <taxon>Eukaryota</taxon>
        <taxon>Viridiplantae</taxon>
        <taxon>Chlorophyta</taxon>
        <taxon>Mamiellophyceae</taxon>
        <taxon>Mamiellales</taxon>
        <taxon>Mamiellaceae</taxon>
        <taxon>Micromonas</taxon>
    </lineage>
</organism>
<gene>
    <name evidence="11" type="ORF">MICPUCDRAFT_16739</name>
</gene>
<protein>
    <recommendedName>
        <fullName evidence="6">Translation initiation factor eIF2B subunit delta</fullName>
    </recommendedName>
    <alternativeName>
        <fullName evidence="7">eIF2B GDP-GTP exchange factor subunit delta</fullName>
    </alternativeName>
</protein>
<dbReference type="STRING" id="564608.C1MSC6"/>
<comment type="similarity">
    <text evidence="2 9">Belongs to the eIF-2B alpha/beta/delta subunits family.</text>
</comment>
<dbReference type="AlphaFoldDB" id="C1MSC6"/>
<dbReference type="InterPro" id="IPR042529">
    <property type="entry name" value="IF_2B-like_C"/>
</dbReference>
<reference evidence="11 12" key="1">
    <citation type="journal article" date="2009" name="Science">
        <title>Green evolution and dynamic adaptations revealed by genomes of the marine picoeukaryotes Micromonas.</title>
        <authorList>
            <person name="Worden A.Z."/>
            <person name="Lee J.H."/>
            <person name="Mock T."/>
            <person name="Rouze P."/>
            <person name="Simmons M.P."/>
            <person name="Aerts A.L."/>
            <person name="Allen A.E."/>
            <person name="Cuvelier M.L."/>
            <person name="Derelle E."/>
            <person name="Everett M.V."/>
            <person name="Foulon E."/>
            <person name="Grimwood J."/>
            <person name="Gundlach H."/>
            <person name="Henrissat B."/>
            <person name="Napoli C."/>
            <person name="McDonald S.M."/>
            <person name="Parker M.S."/>
            <person name="Rombauts S."/>
            <person name="Salamov A."/>
            <person name="Von Dassow P."/>
            <person name="Badger J.H."/>
            <person name="Coutinho P.M."/>
            <person name="Demir E."/>
            <person name="Dubchak I."/>
            <person name="Gentemann C."/>
            <person name="Eikrem W."/>
            <person name="Gready J.E."/>
            <person name="John U."/>
            <person name="Lanier W."/>
            <person name="Lindquist E.A."/>
            <person name="Lucas S."/>
            <person name="Mayer K.F."/>
            <person name="Moreau H."/>
            <person name="Not F."/>
            <person name="Otillar R."/>
            <person name="Panaud O."/>
            <person name="Pangilinan J."/>
            <person name="Paulsen I."/>
            <person name="Piegu B."/>
            <person name="Poliakov A."/>
            <person name="Robbens S."/>
            <person name="Schmutz J."/>
            <person name="Toulza E."/>
            <person name="Wyss T."/>
            <person name="Zelensky A."/>
            <person name="Zhou K."/>
            <person name="Armbrust E.V."/>
            <person name="Bhattacharya D."/>
            <person name="Goodenough U.W."/>
            <person name="Van de Peer Y."/>
            <person name="Grigoriev I.V."/>
        </authorList>
    </citation>
    <scope>NUCLEOTIDE SEQUENCE [LARGE SCALE GENOMIC DNA]</scope>
    <source>
        <strain evidence="11 12">CCMP1545</strain>
    </source>
</reference>
<dbReference type="RefSeq" id="XP_003058657.1">
    <property type="nucleotide sequence ID" value="XM_003058611.1"/>
</dbReference>
<dbReference type="OrthoDB" id="10254737at2759"/>
<keyword evidence="5" id="KW-0648">Protein biosynthesis</keyword>
<proteinExistence type="inferred from homology"/>
<dbReference type="EMBL" id="GG663739">
    <property type="protein sequence ID" value="EEH57112.1"/>
    <property type="molecule type" value="Genomic_DNA"/>
</dbReference>
<dbReference type="OMA" id="YAEGIIC"/>
<dbReference type="InterPro" id="IPR000649">
    <property type="entry name" value="IF-2B-related"/>
</dbReference>
<dbReference type="Proteomes" id="UP000001876">
    <property type="component" value="Unassembled WGS sequence"/>
</dbReference>
<keyword evidence="3" id="KW-0963">Cytoplasm</keyword>
<dbReference type="GO" id="GO:0003743">
    <property type="term" value="F:translation initiation factor activity"/>
    <property type="evidence" value="ECO:0007669"/>
    <property type="project" value="UniProtKB-KW"/>
</dbReference>
<evidence type="ECO:0000256" key="6">
    <source>
        <dbReference type="ARBA" id="ARBA00044147"/>
    </source>
</evidence>
<evidence type="ECO:0000256" key="3">
    <source>
        <dbReference type="ARBA" id="ARBA00022490"/>
    </source>
</evidence>